<reference evidence="5" key="1">
    <citation type="journal article" date="2014" name="Front. Microbiol.">
        <title>High frequency of phylogenetically diverse reductive dehalogenase-homologous genes in deep subseafloor sedimentary metagenomes.</title>
        <authorList>
            <person name="Kawai M."/>
            <person name="Futagami T."/>
            <person name="Toyoda A."/>
            <person name="Takaki Y."/>
            <person name="Nishi S."/>
            <person name="Hori S."/>
            <person name="Arai W."/>
            <person name="Tsubouchi T."/>
            <person name="Morono Y."/>
            <person name="Uchiyama I."/>
            <person name="Ito T."/>
            <person name="Fujiyama A."/>
            <person name="Inagaki F."/>
            <person name="Takami H."/>
        </authorList>
    </citation>
    <scope>NUCLEOTIDE SEQUENCE</scope>
    <source>
        <strain evidence="5">Expedition CK06-06</strain>
    </source>
</reference>
<evidence type="ECO:0000256" key="1">
    <source>
        <dbReference type="ARBA" id="ARBA00006739"/>
    </source>
</evidence>
<dbReference type="SUPFAM" id="SSF53448">
    <property type="entry name" value="Nucleotide-diphospho-sugar transferases"/>
    <property type="match status" value="1"/>
</dbReference>
<comment type="caution">
    <text evidence="5">The sequence shown here is derived from an EMBL/GenBank/DDBJ whole genome shotgun (WGS) entry which is preliminary data.</text>
</comment>
<gene>
    <name evidence="5" type="ORF">S12H4_26787</name>
</gene>
<feature type="non-terminal residue" evidence="5">
    <location>
        <position position="226"/>
    </location>
</feature>
<name>X1SH64_9ZZZZ</name>
<proteinExistence type="inferred from homology"/>
<evidence type="ECO:0000256" key="3">
    <source>
        <dbReference type="ARBA" id="ARBA00022679"/>
    </source>
</evidence>
<dbReference type="GO" id="GO:0016757">
    <property type="term" value="F:glycosyltransferase activity"/>
    <property type="evidence" value="ECO:0007669"/>
    <property type="project" value="UniProtKB-KW"/>
</dbReference>
<keyword evidence="3" id="KW-0808">Transferase</keyword>
<dbReference type="PANTHER" id="PTHR43179">
    <property type="entry name" value="RHAMNOSYLTRANSFERASE WBBL"/>
    <property type="match status" value="1"/>
</dbReference>
<evidence type="ECO:0000256" key="2">
    <source>
        <dbReference type="ARBA" id="ARBA00022676"/>
    </source>
</evidence>
<keyword evidence="2" id="KW-0328">Glycosyltransferase</keyword>
<feature type="domain" description="Glycosyltransferase 2-like" evidence="4">
    <location>
        <begin position="8"/>
        <end position="179"/>
    </location>
</feature>
<dbReference type="CDD" id="cd04186">
    <property type="entry name" value="GT_2_like_c"/>
    <property type="match status" value="1"/>
</dbReference>
<dbReference type="InterPro" id="IPR029044">
    <property type="entry name" value="Nucleotide-diphossugar_trans"/>
</dbReference>
<dbReference type="PANTHER" id="PTHR43179:SF12">
    <property type="entry name" value="GALACTOFURANOSYLTRANSFERASE GLFT2"/>
    <property type="match status" value="1"/>
</dbReference>
<organism evidence="5">
    <name type="scientific">marine sediment metagenome</name>
    <dbReference type="NCBI Taxonomy" id="412755"/>
    <lineage>
        <taxon>unclassified sequences</taxon>
        <taxon>metagenomes</taxon>
        <taxon>ecological metagenomes</taxon>
    </lineage>
</organism>
<accession>X1SH64</accession>
<protein>
    <recommendedName>
        <fullName evidence="4">Glycosyltransferase 2-like domain-containing protein</fullName>
    </recommendedName>
</protein>
<dbReference type="AlphaFoldDB" id="X1SH64"/>
<sequence>MIEEPLVSVIIINYNGLGDLEEFFDSIFNLTYKNVELIIIDNNSQDNSVEIIQKNYPIVKIVELKKNYGFAKGNNLGMPFTKGKYIVLLNMDTVVDKNWLTELVKVAEQSNYIGIIGSKIYYYDNREIIDFAGGSSNIYGKAFHIGMSNKDNEILNKKKTTFYICGASLLIKRELYDKIGLFDPIYFAYFEDVDLCWRAWMIGYKVIFAPKSFLYHKISTSFKIWE</sequence>
<comment type="similarity">
    <text evidence="1">Belongs to the glycosyltransferase 2 family.</text>
</comment>
<dbReference type="Pfam" id="PF00535">
    <property type="entry name" value="Glycos_transf_2"/>
    <property type="match status" value="1"/>
</dbReference>
<dbReference type="EMBL" id="BARW01015235">
    <property type="protein sequence ID" value="GAI92372.1"/>
    <property type="molecule type" value="Genomic_DNA"/>
</dbReference>
<evidence type="ECO:0000313" key="5">
    <source>
        <dbReference type="EMBL" id="GAI92372.1"/>
    </source>
</evidence>
<dbReference type="InterPro" id="IPR001173">
    <property type="entry name" value="Glyco_trans_2-like"/>
</dbReference>
<evidence type="ECO:0000259" key="4">
    <source>
        <dbReference type="Pfam" id="PF00535"/>
    </source>
</evidence>
<dbReference type="Gene3D" id="3.90.550.10">
    <property type="entry name" value="Spore Coat Polysaccharide Biosynthesis Protein SpsA, Chain A"/>
    <property type="match status" value="1"/>
</dbReference>